<evidence type="ECO:0000313" key="8">
    <source>
        <dbReference type="RefSeq" id="XP_022153351.1"/>
    </source>
</evidence>
<dbReference type="InterPro" id="IPR044549">
    <property type="entry name" value="bHLH_AtIBH1-like"/>
</dbReference>
<evidence type="ECO:0000259" key="6">
    <source>
        <dbReference type="Pfam" id="PF26576"/>
    </source>
</evidence>
<evidence type="ECO:0000256" key="5">
    <source>
        <dbReference type="SAM" id="Phobius"/>
    </source>
</evidence>
<dbReference type="AlphaFoldDB" id="A0A6J1DKD7"/>
<dbReference type="CDD" id="cd11444">
    <property type="entry name" value="bHLH_AtIBH1_like"/>
    <property type="match status" value="1"/>
</dbReference>
<feature type="transmembrane region" description="Helical" evidence="5">
    <location>
        <begin position="180"/>
        <end position="201"/>
    </location>
</feature>
<keyword evidence="3" id="KW-0804">Transcription</keyword>
<dbReference type="Pfam" id="PF26576">
    <property type="entry name" value="IBH1_N"/>
    <property type="match status" value="1"/>
</dbReference>
<dbReference type="GO" id="GO:0005634">
    <property type="term" value="C:nucleus"/>
    <property type="evidence" value="ECO:0007669"/>
    <property type="project" value="UniProtKB-SubCell"/>
</dbReference>
<evidence type="ECO:0000256" key="3">
    <source>
        <dbReference type="ARBA" id="ARBA00023163"/>
    </source>
</evidence>
<dbReference type="RefSeq" id="XP_022153351.1">
    <property type="nucleotide sequence ID" value="XM_022297659.1"/>
</dbReference>
<keyword evidence="5" id="KW-1133">Transmembrane helix</keyword>
<name>A0A6J1DKD7_MOMCH</name>
<keyword evidence="2" id="KW-0805">Transcription regulation</keyword>
<dbReference type="PANTHER" id="PTHR33124:SF5">
    <property type="entry name" value="TRANSCRIPTION FACTOR IBH1-LIKE 1"/>
    <property type="match status" value="1"/>
</dbReference>
<comment type="subcellular location">
    <subcellularLocation>
        <location evidence="1">Nucleus</location>
    </subcellularLocation>
</comment>
<proteinExistence type="predicted"/>
<keyword evidence="7" id="KW-1185">Reference proteome</keyword>
<evidence type="ECO:0000256" key="4">
    <source>
        <dbReference type="ARBA" id="ARBA00023242"/>
    </source>
</evidence>
<keyword evidence="5" id="KW-0812">Transmembrane</keyword>
<keyword evidence="5" id="KW-0472">Membrane</keyword>
<dbReference type="InterPro" id="IPR044660">
    <property type="entry name" value="IBH1-like"/>
</dbReference>
<protein>
    <submittedName>
        <fullName evidence="8">Transcription factor IBH1-like 1</fullName>
    </submittedName>
</protein>
<dbReference type="Proteomes" id="UP000504603">
    <property type="component" value="Unplaced"/>
</dbReference>
<evidence type="ECO:0000256" key="2">
    <source>
        <dbReference type="ARBA" id="ARBA00023015"/>
    </source>
</evidence>
<evidence type="ECO:0000256" key="1">
    <source>
        <dbReference type="ARBA" id="ARBA00004123"/>
    </source>
</evidence>
<gene>
    <name evidence="8" type="primary">LOC111020866</name>
</gene>
<organism evidence="7 8">
    <name type="scientific">Momordica charantia</name>
    <name type="common">Bitter gourd</name>
    <name type="synonym">Balsam pear</name>
    <dbReference type="NCBI Taxonomy" id="3673"/>
    <lineage>
        <taxon>Eukaryota</taxon>
        <taxon>Viridiplantae</taxon>
        <taxon>Streptophyta</taxon>
        <taxon>Embryophyta</taxon>
        <taxon>Tracheophyta</taxon>
        <taxon>Spermatophyta</taxon>
        <taxon>Magnoliopsida</taxon>
        <taxon>eudicotyledons</taxon>
        <taxon>Gunneridae</taxon>
        <taxon>Pentapetalae</taxon>
        <taxon>rosids</taxon>
        <taxon>fabids</taxon>
        <taxon>Cucurbitales</taxon>
        <taxon>Cucurbitaceae</taxon>
        <taxon>Momordiceae</taxon>
        <taxon>Momordica</taxon>
    </lineage>
</organism>
<keyword evidence="4" id="KW-0539">Nucleus</keyword>
<reference evidence="8" key="1">
    <citation type="submission" date="2025-08" db="UniProtKB">
        <authorList>
            <consortium name="RefSeq"/>
        </authorList>
    </citation>
    <scope>IDENTIFICATION</scope>
    <source>
        <strain evidence="8">OHB3-1</strain>
    </source>
</reference>
<sequence length="205" mass="23676">MPNPNKLKQRFLEKWRVDLKTYTASNTTMDVSERKKAIKMSADLAMASARNGTTIWSRAIIAKSMKDRVPAEIVLSHPVHGVKLSKLGRKKTTMVQTKGRRRVGRRATRRSNFFPPSKAFARLVAKRLVEKRRKVLRSLVPGGEFMEDEVLLIEETLDYISFLRAQVDGMRFLASCKREISRFIICFTNIFFNFFSFLSLLEKLV</sequence>
<dbReference type="InterPro" id="IPR059002">
    <property type="entry name" value="IBH1_N"/>
</dbReference>
<dbReference type="PANTHER" id="PTHR33124">
    <property type="entry name" value="TRANSCRIPTION FACTOR IBH1-LIKE 1"/>
    <property type="match status" value="1"/>
</dbReference>
<dbReference type="GeneID" id="111020866"/>
<dbReference type="GO" id="GO:0006355">
    <property type="term" value="P:regulation of DNA-templated transcription"/>
    <property type="evidence" value="ECO:0007669"/>
    <property type="project" value="InterPro"/>
</dbReference>
<accession>A0A6J1DKD7</accession>
<dbReference type="OrthoDB" id="1922093at2759"/>
<evidence type="ECO:0000313" key="7">
    <source>
        <dbReference type="Proteomes" id="UP000504603"/>
    </source>
</evidence>
<feature type="domain" description="IBH1-like N-terminal" evidence="6">
    <location>
        <begin position="5"/>
        <end position="65"/>
    </location>
</feature>
<dbReference type="KEGG" id="mcha:111020866"/>